<dbReference type="SMART" id="SM00216">
    <property type="entry name" value="VWD"/>
    <property type="match status" value="1"/>
</dbReference>
<dbReference type="Pfam" id="PF00094">
    <property type="entry name" value="VWD"/>
    <property type="match status" value="1"/>
</dbReference>
<dbReference type="Pfam" id="PF08742">
    <property type="entry name" value="C8"/>
    <property type="match status" value="1"/>
</dbReference>
<dbReference type="InterPro" id="IPR001846">
    <property type="entry name" value="VWF_type-D"/>
</dbReference>
<proteinExistence type="predicted"/>
<dbReference type="Gene3D" id="2.10.25.10">
    <property type="entry name" value="Laminin"/>
    <property type="match status" value="1"/>
</dbReference>
<protein>
    <recommendedName>
        <fullName evidence="7">VWFD domain-containing protein</fullName>
    </recommendedName>
</protein>
<dbReference type="InterPro" id="IPR014853">
    <property type="entry name" value="VWF/SSPO/ZAN-like_Cys-rich_dom"/>
</dbReference>
<dbReference type="GO" id="GO:0016020">
    <property type="term" value="C:membrane"/>
    <property type="evidence" value="ECO:0007669"/>
    <property type="project" value="UniProtKB-SubCell"/>
</dbReference>
<feature type="compositionally biased region" description="Polar residues" evidence="6">
    <location>
        <begin position="302"/>
        <end position="317"/>
    </location>
</feature>
<keyword evidence="3" id="KW-0472">Membrane</keyword>
<evidence type="ECO:0000256" key="5">
    <source>
        <dbReference type="ARBA" id="ARBA00023180"/>
    </source>
</evidence>
<accession>A0A5E4CPZ6</accession>
<dbReference type="Pfam" id="PF01826">
    <property type="entry name" value="TIL"/>
    <property type="match status" value="1"/>
</dbReference>
<evidence type="ECO:0000313" key="8">
    <source>
        <dbReference type="EMBL" id="VTJ83968.1"/>
    </source>
</evidence>
<feature type="region of interest" description="Disordered" evidence="6">
    <location>
        <begin position="302"/>
        <end position="357"/>
    </location>
</feature>
<dbReference type="InterPro" id="IPR052749">
    <property type="entry name" value="Alpha-tectorin"/>
</dbReference>
<dbReference type="Pfam" id="PF12714">
    <property type="entry name" value="TILa"/>
    <property type="match status" value="1"/>
</dbReference>
<keyword evidence="4" id="KW-1015">Disulfide bond</keyword>
<feature type="domain" description="VWFD" evidence="7">
    <location>
        <begin position="124"/>
        <end position="304"/>
    </location>
</feature>
<comment type="subcellular location">
    <subcellularLocation>
        <location evidence="1">Membrane</location>
    </subcellularLocation>
</comment>
<feature type="non-terminal residue" evidence="8">
    <location>
        <position position="442"/>
    </location>
</feature>
<evidence type="ECO:0000256" key="2">
    <source>
        <dbReference type="ARBA" id="ARBA00022729"/>
    </source>
</evidence>
<dbReference type="PANTHER" id="PTHR46160">
    <property type="entry name" value="ALPHA-TECTORIN-RELATED"/>
    <property type="match status" value="1"/>
</dbReference>
<dbReference type="EMBL" id="CABDUW010001784">
    <property type="protein sequence ID" value="VTJ83968.1"/>
    <property type="molecule type" value="Genomic_DNA"/>
</dbReference>
<dbReference type="PROSITE" id="PS51233">
    <property type="entry name" value="VWFD"/>
    <property type="match status" value="1"/>
</dbReference>
<feature type="compositionally biased region" description="Basic and acidic residues" evidence="6">
    <location>
        <begin position="318"/>
        <end position="357"/>
    </location>
</feature>
<evidence type="ECO:0000313" key="9">
    <source>
        <dbReference type="Proteomes" id="UP000335636"/>
    </source>
</evidence>
<evidence type="ECO:0000256" key="4">
    <source>
        <dbReference type="ARBA" id="ARBA00023157"/>
    </source>
</evidence>
<dbReference type="InterPro" id="IPR002919">
    <property type="entry name" value="TIL_dom"/>
</dbReference>
<dbReference type="AlphaFoldDB" id="A0A5E4CPZ6"/>
<evidence type="ECO:0000256" key="6">
    <source>
        <dbReference type="SAM" id="MobiDB-lite"/>
    </source>
</evidence>
<dbReference type="InterPro" id="IPR025615">
    <property type="entry name" value="TILa_dom"/>
</dbReference>
<evidence type="ECO:0000256" key="3">
    <source>
        <dbReference type="ARBA" id="ARBA00023136"/>
    </source>
</evidence>
<keyword evidence="5" id="KW-0325">Glycoprotein</keyword>
<dbReference type="FunFam" id="2.10.25.10:FF:000055">
    <property type="entry name" value="alpha-tectorin isoform X1"/>
    <property type="match status" value="1"/>
</dbReference>
<organism evidence="8 9">
    <name type="scientific">Marmota monax</name>
    <name type="common">Woodchuck</name>
    <dbReference type="NCBI Taxonomy" id="9995"/>
    <lineage>
        <taxon>Eukaryota</taxon>
        <taxon>Metazoa</taxon>
        <taxon>Chordata</taxon>
        <taxon>Craniata</taxon>
        <taxon>Vertebrata</taxon>
        <taxon>Euteleostomi</taxon>
        <taxon>Mammalia</taxon>
        <taxon>Eutheria</taxon>
        <taxon>Euarchontoglires</taxon>
        <taxon>Glires</taxon>
        <taxon>Rodentia</taxon>
        <taxon>Sciuromorpha</taxon>
        <taxon>Sciuridae</taxon>
        <taxon>Xerinae</taxon>
        <taxon>Marmotini</taxon>
        <taxon>Marmota</taxon>
    </lineage>
</organism>
<keyword evidence="2" id="KW-0732">Signal</keyword>
<dbReference type="PANTHER" id="PTHR46160:SF9">
    <property type="entry name" value="PROTEIN PRY2-RELATED"/>
    <property type="match status" value="1"/>
</dbReference>
<comment type="caution">
    <text evidence="8">The sequence shown here is derived from an EMBL/GenBank/DDBJ whole genome shotgun (WGS) entry which is preliminary data.</text>
</comment>
<reference evidence="8" key="1">
    <citation type="submission" date="2019-04" db="EMBL/GenBank/DDBJ databases">
        <authorList>
            <person name="Alioto T."/>
            <person name="Alioto T."/>
        </authorList>
    </citation>
    <scope>NUCLEOTIDE SEQUENCE [LARGE SCALE GENOMIC DNA]</scope>
</reference>
<keyword evidence="9" id="KW-1185">Reference proteome</keyword>
<dbReference type="SUPFAM" id="SSF57567">
    <property type="entry name" value="Serine protease inhibitors"/>
    <property type="match status" value="1"/>
</dbReference>
<evidence type="ECO:0000256" key="1">
    <source>
        <dbReference type="ARBA" id="ARBA00004370"/>
    </source>
</evidence>
<name>A0A5E4CPZ6_MARMO</name>
<gene>
    <name evidence="8" type="ORF">MONAX_5E031897</name>
</gene>
<sequence>MSFVAMRCPSGSHYNYCTSPCPATCLSLRSPMKCPSMPCVEGCECHGDFVLSGTSCVPLSLCGCTDSKGFYHTLGESWYLENTCTTLCTCSIQNNITCQKTTCKSQQTCRALDGLFRCRASDVGVCRVSGGSQFVSFDGVSHKAIVDICTQVLVKVCHPNMNLPFFKISAKSYNQQDSTSPISFPELYINIFNSKIILKKKHQVLINDATITLPATSQIPGVSITSSGTNTLVDVDNGLQVRFDGNQFLEVKVPVAYYDKVCGVCGNFNGEVDDEHMMPSEEFAQNNSEFMNSWTDKGIEQTCQKPSEQPQNKVESQGNKEEPKTESEGHKEEHRTESEGHKEGHRTESQGHKEESKGKVKALCKQVDFQTAQRNCQAALEAPAWAQCAARVDIQPYLQLCRDKFCDSGILTGALCLVFQDFGAACKTQGLKPPIWRNSSFC</sequence>
<evidence type="ECO:0000259" key="7">
    <source>
        <dbReference type="PROSITE" id="PS51233"/>
    </source>
</evidence>
<dbReference type="Proteomes" id="UP000335636">
    <property type="component" value="Unassembled WGS sequence"/>
</dbReference>
<dbReference type="InterPro" id="IPR036084">
    <property type="entry name" value="Ser_inhib-like_sf"/>
</dbReference>
<dbReference type="CDD" id="cd19941">
    <property type="entry name" value="TIL"/>
    <property type="match status" value="1"/>
</dbReference>